<accession>A0A0H3BK02</accession>
<proteinExistence type="predicted"/>
<dbReference type="EMBL" id="CP000805">
    <property type="protein sequence ID" value="ACD70595.1"/>
    <property type="molecule type" value="Genomic_DNA"/>
</dbReference>
<dbReference type="AlphaFoldDB" id="A0A0H3BK02"/>
<evidence type="ECO:0000313" key="1">
    <source>
        <dbReference type="EMBL" id="ACD70595.1"/>
    </source>
</evidence>
<name>A0A0H3BK02_TREPS</name>
<sequence>MWSGLFPDLQGTAFFRAWVASARFRVFHGEGA</sequence>
<dbReference type="Proteomes" id="UP000001202">
    <property type="component" value="Chromosome"/>
</dbReference>
<gene>
    <name evidence="1" type="ordered locus">TPASS_0169</name>
</gene>
<protein>
    <submittedName>
        <fullName evidence="1">Uncharacterized protein</fullName>
    </submittedName>
</protein>
<evidence type="ECO:0000313" key="2">
    <source>
        <dbReference type="Proteomes" id="UP000001202"/>
    </source>
</evidence>
<organism evidence="1 2">
    <name type="scientific">Treponema pallidum subsp. pallidum (strain SS14)</name>
    <dbReference type="NCBI Taxonomy" id="455434"/>
    <lineage>
        <taxon>Bacteria</taxon>
        <taxon>Pseudomonadati</taxon>
        <taxon>Spirochaetota</taxon>
        <taxon>Spirochaetia</taxon>
        <taxon>Spirochaetales</taxon>
        <taxon>Treponemataceae</taxon>
        <taxon>Treponema</taxon>
    </lineage>
</organism>
<reference evidence="1 2" key="1">
    <citation type="journal article" date="2008" name="BMC Microbiol.">
        <title>Complete genome sequence of Treponema pallidum ssp. pallidum strain SS14 determined with oligonucleotide arrays.</title>
        <authorList>
            <person name="Matejkova P."/>
            <person name="Strouhal M."/>
            <person name="Smajs D."/>
            <person name="Norris S.J."/>
            <person name="Palzkill T."/>
            <person name="Petrosino J.F."/>
            <person name="Sodergren E."/>
            <person name="Norton J.E."/>
            <person name="Singh J."/>
            <person name="Richmond T.A."/>
            <person name="Molla M.N."/>
            <person name="Albert T.J."/>
            <person name="Weinstock G.M."/>
        </authorList>
    </citation>
    <scope>NUCLEOTIDE SEQUENCE [LARGE SCALE GENOMIC DNA]</scope>
    <source>
        <strain evidence="1 2">SS14</strain>
    </source>
</reference>
<dbReference type="KEGG" id="tpp:TPASS_0169"/>